<reference evidence="3 4" key="2">
    <citation type="submission" date="2018-11" db="EMBL/GenBank/DDBJ databases">
        <authorList>
            <consortium name="Pathogen Informatics"/>
        </authorList>
    </citation>
    <scope>NUCLEOTIDE SEQUENCE [LARGE SCALE GENOMIC DNA]</scope>
    <source>
        <strain evidence="3 4">MHpl1</strain>
    </source>
</reference>
<feature type="transmembrane region" description="Helical" evidence="1">
    <location>
        <begin position="162"/>
        <end position="183"/>
    </location>
</feature>
<feature type="transmembrane region" description="Helical" evidence="1">
    <location>
        <begin position="17"/>
        <end position="40"/>
    </location>
</feature>
<feature type="transmembrane region" description="Helical" evidence="1">
    <location>
        <begin position="52"/>
        <end position="74"/>
    </location>
</feature>
<keyword evidence="1" id="KW-0812">Transmembrane</keyword>
<feature type="domain" description="7TM GPCR serpentine receptor class x (Srx)" evidence="2">
    <location>
        <begin position="9"/>
        <end position="133"/>
    </location>
</feature>
<dbReference type="WBParaSite" id="HPLM_0000440901-mRNA-1">
    <property type="protein sequence ID" value="HPLM_0000440901-mRNA-1"/>
    <property type="gene ID" value="HPLM_0000440901"/>
</dbReference>
<gene>
    <name evidence="3" type="ORF">HPLM_LOCUS4401</name>
</gene>
<dbReference type="Proteomes" id="UP000268014">
    <property type="component" value="Unassembled WGS sequence"/>
</dbReference>
<dbReference type="PANTHER" id="PTHR23017">
    <property type="entry name" value="SERPENTINE RECEPTOR, CLASS X"/>
    <property type="match status" value="1"/>
</dbReference>
<dbReference type="AlphaFoldDB" id="A0A0N4W3K8"/>
<name>A0A0N4W3K8_HAEPC</name>
<accession>A0A0N4W3K8</accession>
<evidence type="ECO:0000259" key="2">
    <source>
        <dbReference type="Pfam" id="PF10328"/>
    </source>
</evidence>
<keyword evidence="1" id="KW-0472">Membrane</keyword>
<evidence type="ECO:0000313" key="5">
    <source>
        <dbReference type="WBParaSite" id="HPLM_0000440901-mRNA-1"/>
    </source>
</evidence>
<evidence type="ECO:0000256" key="1">
    <source>
        <dbReference type="SAM" id="Phobius"/>
    </source>
</evidence>
<protein>
    <submittedName>
        <fullName evidence="5">7TM_GPCR_Srx domain-containing protein</fullName>
    </submittedName>
</protein>
<dbReference type="OMA" id="YFLMICY"/>
<dbReference type="PANTHER" id="PTHR23017:SF3">
    <property type="entry name" value="G-PROTEIN COUPLED RECEPTORS FAMILY 1 PROFILE DOMAIN-CONTAINING PROTEIN"/>
    <property type="match status" value="1"/>
</dbReference>
<keyword evidence="1" id="KW-1133">Transmembrane helix</keyword>
<keyword evidence="4" id="KW-1185">Reference proteome</keyword>
<dbReference type="Gene3D" id="1.20.1070.10">
    <property type="entry name" value="Rhodopsin 7-helix transmembrane proteins"/>
    <property type="match status" value="1"/>
</dbReference>
<feature type="transmembrane region" description="Helical" evidence="1">
    <location>
        <begin position="138"/>
        <end position="156"/>
    </location>
</feature>
<dbReference type="SUPFAM" id="SSF81321">
    <property type="entry name" value="Family A G protein-coupled receptor-like"/>
    <property type="match status" value="1"/>
</dbReference>
<dbReference type="Pfam" id="PF10328">
    <property type="entry name" value="7TM_GPCR_Srx"/>
    <property type="match status" value="1"/>
</dbReference>
<evidence type="ECO:0000313" key="3">
    <source>
        <dbReference type="EMBL" id="VDO23159.1"/>
    </source>
</evidence>
<evidence type="ECO:0000313" key="4">
    <source>
        <dbReference type="Proteomes" id="UP000268014"/>
    </source>
</evidence>
<dbReference type="InterPro" id="IPR019430">
    <property type="entry name" value="7TM_GPCR_serpentine_rcpt_Srx"/>
</dbReference>
<sequence length="221" mass="25300">MPTSAQRLNQLAGQMSLFFMESCFQCSFVVSINRFVAVFYPTYYRKAFNERTTAIMLLLTTTLSLIYFGLYFVAGSDGCNFYYDQKSNAWTFGTDLCSKRMAHYVDMLSNMVLFAISCVIDVIVFIRLRSSTKAILNTLLYSVMLLCFHIIALFTSNTLSHFLSRTIVWSVAHTVDGLILIYLNPEIKKHLVSIRHFVQIIKDPVSSNNERVVTVYSSTFK</sequence>
<dbReference type="EMBL" id="UZAF01016207">
    <property type="protein sequence ID" value="VDO23159.1"/>
    <property type="molecule type" value="Genomic_DNA"/>
</dbReference>
<dbReference type="OrthoDB" id="5801402at2759"/>
<feature type="transmembrane region" description="Helical" evidence="1">
    <location>
        <begin position="108"/>
        <end position="126"/>
    </location>
</feature>
<reference evidence="5" key="1">
    <citation type="submission" date="2017-02" db="UniProtKB">
        <authorList>
            <consortium name="WormBaseParasite"/>
        </authorList>
    </citation>
    <scope>IDENTIFICATION</scope>
</reference>
<organism evidence="5">
    <name type="scientific">Haemonchus placei</name>
    <name type="common">Barber's pole worm</name>
    <dbReference type="NCBI Taxonomy" id="6290"/>
    <lineage>
        <taxon>Eukaryota</taxon>
        <taxon>Metazoa</taxon>
        <taxon>Ecdysozoa</taxon>
        <taxon>Nematoda</taxon>
        <taxon>Chromadorea</taxon>
        <taxon>Rhabditida</taxon>
        <taxon>Rhabditina</taxon>
        <taxon>Rhabditomorpha</taxon>
        <taxon>Strongyloidea</taxon>
        <taxon>Trichostrongylidae</taxon>
        <taxon>Haemonchus</taxon>
    </lineage>
</organism>
<proteinExistence type="predicted"/>